<dbReference type="Pfam" id="PF13409">
    <property type="entry name" value="GST_N_2"/>
    <property type="match status" value="1"/>
</dbReference>
<sequence>MASPGSGYTIHKAGTDDGWHGIIREGLFCPFAHRANLVRHIKGLTDYIDISVVKPYPKGDDNGWPGWKFPKTDDEYPGATVDHLFGSEYIHEIYFKADKEYKGRYSVPLLWDKTNGTIVNNESAELLRWLPTAFIGLRDHGEADLDLYPLKHHAAIDCISIWMQDNLNTGVYKAGFARDQEIYDQSVVPVFAALNKLEEIIHQNGGPYILGQDMTELDIRAYATIVRFDTVYVQHFKCNLGTIRHNYPNINNWLKSLYWNVPGYKESTDFKHIKENYTKSHGDINPKAITPMGPFPDVEESVEKDFSKLRRKATRSLTEPEAKRAHHLVPCDVPPSLQKSLASKLELVHQHITSLTEPKADDREIDGEDDVEKSLVIKLSLAPRLLAAFPHEVSKSARKAYTTLQAPPRDQLPPYGTLNFLDLPPALRTSIYQDVVKPTNLTQLFQETLGIRSPLQGLEWLFTCKKILHEARSLAFSRVPFHVRPFDTTVVTVHGNGHHITDPKDKEPWKDPVLLKKGIFRMGVDHDYFVIHKFMTLQNNARLVKHVCHSMPVTGLTTYHEDLDWSPFGMDLTCGSYSTKGGTIKLELEKLTLVTNGFPLGHWNRTSKRCVTEDLAAWILSSIVEQQSIKRVNVLILDRRYVEKVKDTKSPLAQREVAMEINLLRKELHGMLELMVARPWLTDESGEQRWSVKWVLKGKMWCWECRARTGMRVVDVVVADAAEIELAMATLGTTFATAAFFLSGGKKEDGPPIGAGSKEEESFVREFVSKAGDKAKKAAGA</sequence>
<dbReference type="PANTHER" id="PTHR32419">
    <property type="entry name" value="GLUTATHIONYL-HYDROQUINONE REDUCTASE"/>
    <property type="match status" value="1"/>
</dbReference>
<dbReference type="CDD" id="cd03190">
    <property type="entry name" value="GST_C_Omega_like"/>
    <property type="match status" value="1"/>
</dbReference>
<dbReference type="Pfam" id="PF11022">
    <property type="entry name" value="ATP19"/>
    <property type="match status" value="1"/>
</dbReference>
<dbReference type="GO" id="GO:0005737">
    <property type="term" value="C:cytoplasm"/>
    <property type="evidence" value="ECO:0007669"/>
    <property type="project" value="TreeGrafter"/>
</dbReference>
<dbReference type="InterPro" id="IPR016639">
    <property type="entry name" value="GST_Omega/GSH"/>
</dbReference>
<dbReference type="Gene3D" id="3.40.30.10">
    <property type="entry name" value="Glutaredoxin"/>
    <property type="match status" value="1"/>
</dbReference>
<proteinExistence type="predicted"/>
<evidence type="ECO:0000313" key="2">
    <source>
        <dbReference type="EMBL" id="KAE9975142.1"/>
    </source>
</evidence>
<dbReference type="InterPro" id="IPR036282">
    <property type="entry name" value="Glutathione-S-Trfase_C_sf"/>
</dbReference>
<comment type="caution">
    <text evidence="2">The sequence shown here is derived from an EMBL/GenBank/DDBJ whole genome shotgun (WGS) entry which is preliminary data.</text>
</comment>
<protein>
    <recommendedName>
        <fullName evidence="1">GST N-terminal domain-containing protein</fullName>
    </recommendedName>
</protein>
<dbReference type="PANTHER" id="PTHR32419:SF23">
    <property type="entry name" value="GLUTATHIONE S-TRANSFERASE (EUROFUNG)"/>
    <property type="match status" value="1"/>
</dbReference>
<dbReference type="InterPro" id="IPR021278">
    <property type="entry name" value="ATP19"/>
</dbReference>
<dbReference type="InterPro" id="IPR047047">
    <property type="entry name" value="GST_Omega-like_C"/>
</dbReference>
<gene>
    <name evidence="2" type="ORF">BLS_002747</name>
</gene>
<dbReference type="EMBL" id="WNWQ01000185">
    <property type="protein sequence ID" value="KAE9975142.1"/>
    <property type="molecule type" value="Genomic_DNA"/>
</dbReference>
<dbReference type="Proteomes" id="UP000433883">
    <property type="component" value="Unassembled WGS sequence"/>
</dbReference>
<dbReference type="GO" id="GO:0004364">
    <property type="term" value="F:glutathione transferase activity"/>
    <property type="evidence" value="ECO:0007669"/>
    <property type="project" value="InterPro"/>
</dbReference>
<name>A0A8H3UTE6_VENIN</name>
<dbReference type="AlphaFoldDB" id="A0A8H3UTE6"/>
<evidence type="ECO:0000313" key="3">
    <source>
        <dbReference type="Proteomes" id="UP000433883"/>
    </source>
</evidence>
<dbReference type="Gene3D" id="1.20.1050.10">
    <property type="match status" value="1"/>
</dbReference>
<reference evidence="2 3" key="1">
    <citation type="submission" date="2019-11" db="EMBL/GenBank/DDBJ databases">
        <title>Venturia inaequalis Genome Resource.</title>
        <authorList>
            <person name="Lichtner F.J."/>
        </authorList>
    </citation>
    <scope>NUCLEOTIDE SEQUENCE [LARGE SCALE GENOMIC DNA]</scope>
    <source>
        <strain evidence="2">Bline_iso_100314</strain>
    </source>
</reference>
<evidence type="ECO:0000259" key="1">
    <source>
        <dbReference type="Pfam" id="PF13409"/>
    </source>
</evidence>
<dbReference type="InterPro" id="IPR004045">
    <property type="entry name" value="Glutathione_S-Trfase_N"/>
</dbReference>
<organism evidence="2 3">
    <name type="scientific">Venturia inaequalis</name>
    <name type="common">Apple scab fungus</name>
    <dbReference type="NCBI Taxonomy" id="5025"/>
    <lineage>
        <taxon>Eukaryota</taxon>
        <taxon>Fungi</taxon>
        <taxon>Dikarya</taxon>
        <taxon>Ascomycota</taxon>
        <taxon>Pezizomycotina</taxon>
        <taxon>Dothideomycetes</taxon>
        <taxon>Pleosporomycetidae</taxon>
        <taxon>Venturiales</taxon>
        <taxon>Venturiaceae</taxon>
        <taxon>Venturia</taxon>
    </lineage>
</organism>
<dbReference type="SUPFAM" id="SSF47616">
    <property type="entry name" value="GST C-terminal domain-like"/>
    <property type="match status" value="1"/>
</dbReference>
<dbReference type="Pfam" id="PF13410">
    <property type="entry name" value="GST_C_2"/>
    <property type="match status" value="1"/>
</dbReference>
<feature type="domain" description="GST N-terminal" evidence="1">
    <location>
        <begin position="28"/>
        <end position="132"/>
    </location>
</feature>
<accession>A0A8H3UTE6</accession>